<gene>
    <name evidence="1" type="ORF">COA96_15285</name>
</gene>
<proteinExistence type="predicted"/>
<sequence length="67" mass="7236">MPGAPSNKKGVLQDPFFIGSCILLKEHACSKEAKLRRPRLRGPAGEKELATLILESIMLLQCSAGSK</sequence>
<dbReference type="EMBL" id="NVVJ01000071">
    <property type="protein sequence ID" value="PCJ21852.1"/>
    <property type="molecule type" value="Genomic_DNA"/>
</dbReference>
<organism evidence="1 2">
    <name type="scientific">SAR86 cluster bacterium</name>
    <dbReference type="NCBI Taxonomy" id="2030880"/>
    <lineage>
        <taxon>Bacteria</taxon>
        <taxon>Pseudomonadati</taxon>
        <taxon>Pseudomonadota</taxon>
        <taxon>Gammaproteobacteria</taxon>
        <taxon>SAR86 cluster</taxon>
    </lineage>
</organism>
<dbReference type="Proteomes" id="UP000218327">
    <property type="component" value="Unassembled WGS sequence"/>
</dbReference>
<reference evidence="2" key="1">
    <citation type="submission" date="2017-08" db="EMBL/GenBank/DDBJ databases">
        <title>A dynamic microbial community with high functional redundancy inhabits the cold, oxic subseafloor aquifer.</title>
        <authorList>
            <person name="Tully B.J."/>
            <person name="Wheat C.G."/>
            <person name="Glazer B.T."/>
            <person name="Huber J.A."/>
        </authorList>
    </citation>
    <scope>NUCLEOTIDE SEQUENCE [LARGE SCALE GENOMIC DNA]</scope>
</reference>
<evidence type="ECO:0000313" key="2">
    <source>
        <dbReference type="Proteomes" id="UP000218327"/>
    </source>
</evidence>
<evidence type="ECO:0000313" key="1">
    <source>
        <dbReference type="EMBL" id="PCJ21852.1"/>
    </source>
</evidence>
<dbReference type="AlphaFoldDB" id="A0A2A5ARH3"/>
<protein>
    <submittedName>
        <fullName evidence="1">Uncharacterized protein</fullName>
    </submittedName>
</protein>
<accession>A0A2A5ARH3</accession>
<name>A0A2A5ARH3_9GAMM</name>
<comment type="caution">
    <text evidence="1">The sequence shown here is derived from an EMBL/GenBank/DDBJ whole genome shotgun (WGS) entry which is preliminary data.</text>
</comment>